<feature type="compositionally biased region" description="Polar residues" evidence="18">
    <location>
        <begin position="655"/>
        <end position="664"/>
    </location>
</feature>
<dbReference type="VEuPathDB" id="VectorBase:PHUM255000"/>
<keyword evidence="14 16" id="KW-0440">LIM domain</keyword>
<dbReference type="FunFam" id="1.10.510.10:FF:000197">
    <property type="entry name" value="LIM domain kinase 2 isoform X1"/>
    <property type="match status" value="1"/>
</dbReference>
<dbReference type="RefSeq" id="XP_002426468.1">
    <property type="nucleotide sequence ID" value="XM_002426423.1"/>
</dbReference>
<keyword evidence="6" id="KW-0597">Phosphoprotein</keyword>
<dbReference type="PANTHER" id="PTHR46485:SF4">
    <property type="entry name" value="LIM DOMAIN KINASE 1"/>
    <property type="match status" value="1"/>
</dbReference>
<evidence type="ECO:0000256" key="16">
    <source>
        <dbReference type="PROSITE-ProRule" id="PRU00125"/>
    </source>
</evidence>
<evidence type="ECO:0000256" key="11">
    <source>
        <dbReference type="ARBA" id="ARBA00022777"/>
    </source>
</evidence>
<dbReference type="InterPro" id="IPR011009">
    <property type="entry name" value="Kinase-like_dom_sf"/>
</dbReference>
<dbReference type="GO" id="GO:0004674">
    <property type="term" value="F:protein serine/threonine kinase activity"/>
    <property type="evidence" value="ECO:0007669"/>
    <property type="project" value="UniProtKB-KW"/>
</dbReference>
<dbReference type="Pfam" id="PF07714">
    <property type="entry name" value="PK_Tyr_Ser-Thr"/>
    <property type="match status" value="1"/>
</dbReference>
<dbReference type="Pfam" id="PF00595">
    <property type="entry name" value="PDZ"/>
    <property type="match status" value="1"/>
</dbReference>
<organism>
    <name type="scientific">Pediculus humanus subsp. corporis</name>
    <name type="common">Body louse</name>
    <dbReference type="NCBI Taxonomy" id="121224"/>
    <lineage>
        <taxon>Eukaryota</taxon>
        <taxon>Metazoa</taxon>
        <taxon>Ecdysozoa</taxon>
        <taxon>Arthropoda</taxon>
        <taxon>Hexapoda</taxon>
        <taxon>Insecta</taxon>
        <taxon>Pterygota</taxon>
        <taxon>Neoptera</taxon>
        <taxon>Paraneoptera</taxon>
        <taxon>Psocodea</taxon>
        <taxon>Troctomorpha</taxon>
        <taxon>Phthiraptera</taxon>
        <taxon>Anoplura</taxon>
        <taxon>Pediculidae</taxon>
        <taxon>Pediculus</taxon>
    </lineage>
</organism>
<evidence type="ECO:0000259" key="21">
    <source>
        <dbReference type="PROSITE" id="PS50106"/>
    </source>
</evidence>
<reference evidence="22" key="1">
    <citation type="submission" date="2007-04" db="EMBL/GenBank/DDBJ databases">
        <title>Annotation of Pediculus humanus corporis strain USDA.</title>
        <authorList>
            <person name="Kirkness E."/>
            <person name="Hannick L."/>
            <person name="Hass B."/>
            <person name="Bruggner R."/>
            <person name="Lawson D."/>
            <person name="Bidwell S."/>
            <person name="Joardar V."/>
            <person name="Caler E."/>
            <person name="Walenz B."/>
            <person name="Inman J."/>
            <person name="Schobel S."/>
            <person name="Galinsky K."/>
            <person name="Amedeo P."/>
            <person name="Strausberg R."/>
        </authorList>
    </citation>
    <scope>NUCLEOTIDE SEQUENCE</scope>
    <source>
        <strain evidence="22">USDA</strain>
    </source>
</reference>
<evidence type="ECO:0000313" key="22">
    <source>
        <dbReference type="EMBL" id="EEB13730.1"/>
    </source>
</evidence>
<dbReference type="KEGG" id="phu:Phum_PHUM255000"/>
<dbReference type="SMART" id="SM00132">
    <property type="entry name" value="LIM"/>
    <property type="match status" value="2"/>
</dbReference>
<gene>
    <name evidence="23" type="primary">8235201</name>
    <name evidence="22" type="ORF">Phum_PHUM255000</name>
</gene>
<dbReference type="InParanoid" id="E0VK24"/>
<keyword evidence="24" id="KW-1185">Reference proteome</keyword>
<dbReference type="PROSITE" id="PS50106">
    <property type="entry name" value="PDZ"/>
    <property type="match status" value="1"/>
</dbReference>
<feature type="domain" description="LIM zinc-binding" evidence="20">
    <location>
        <begin position="12"/>
        <end position="71"/>
    </location>
</feature>
<dbReference type="EnsemblMetazoa" id="PHUM255000-RA">
    <property type="protein sequence ID" value="PHUM255000-PA"/>
    <property type="gene ID" value="PHUM255000"/>
</dbReference>
<dbReference type="CTD" id="8235201"/>
<evidence type="ECO:0000256" key="12">
    <source>
        <dbReference type="ARBA" id="ARBA00022833"/>
    </source>
</evidence>
<dbReference type="Pfam" id="PF00412">
    <property type="entry name" value="LIM"/>
    <property type="match status" value="2"/>
</dbReference>
<sequence>MTSPSSLETGYSVCAGCLNSVDDEEFIHALDQDWHLECFRCSACDAALSNWYFEKDGLLFCKEDYWSKYGECCQDCGQVITGPVMVAGDHKFHPECFCCSSCSNFIGDGESYALVERSKLYCGVCYKRQMQPLNKNSLSTFNKKPHSIRLVEIPPMADGIKLTIEPNRGVQVSNERYCSGLRITDLDVTSDIMSLHIGDTILEVNGTPVRDQPLENIENIIKYSDTVVQLTIEHDPEANTRLKHALPLTNLRDKESKERLYRRRDEGYISGTRSRQLRRGRNGCAKERSSSTSRLLEGSPPSVREPCELSRTQSFRVEPKSQRIFRASDLVKGELLGKGFFGQVYKVTHRETGEVMVLKELYRVDDEAQKNFLKEVAVLRSLHHCNVLRFIGVLCKDKKLHLVTEFISGGTLKDLIHDMNEPLPWEQRVNFAKNIASGMSYLHARNIIHRDLNSHNCLVREDKTVVVADFGLARIVSQNTGSGSKRCERKKRYTVVGNPYWMAPEMMKGYKYDEKVDIFSFGIVLCEIIGRVQADPDYLPRSKDFGLNQSVFREKFCTNCPESFYRLAFLCCDLNPDQRPPFEVMEVWLEGLSMHLSVGIPLPHDLEYDIYNYSGKSPSSSESTTPEVSISSLVPPLQPIEEGKTVVKPDEPDDSTTAIETTAL</sequence>
<dbReference type="PRINTS" id="PR00109">
    <property type="entry name" value="TYRKINASE"/>
</dbReference>
<feature type="region of interest" description="Disordered" evidence="18">
    <location>
        <begin position="617"/>
        <end position="664"/>
    </location>
</feature>
<keyword evidence="12 16" id="KW-0862">Zinc</keyword>
<dbReference type="InterPro" id="IPR001478">
    <property type="entry name" value="PDZ"/>
</dbReference>
<dbReference type="EC" id="2.7.11.1" evidence="3"/>
<accession>E0VK24</accession>
<feature type="domain" description="Protein kinase" evidence="19">
    <location>
        <begin position="330"/>
        <end position="589"/>
    </location>
</feature>
<dbReference type="PROSITE" id="PS50011">
    <property type="entry name" value="PROTEIN_KINASE_DOM"/>
    <property type="match status" value="1"/>
</dbReference>
<keyword evidence="9" id="KW-0677">Repeat</keyword>
<dbReference type="GO" id="GO:0030036">
    <property type="term" value="P:actin cytoskeleton organization"/>
    <property type="evidence" value="ECO:0007669"/>
    <property type="project" value="TreeGrafter"/>
</dbReference>
<evidence type="ECO:0000256" key="7">
    <source>
        <dbReference type="ARBA" id="ARBA00022679"/>
    </source>
</evidence>
<keyword evidence="10 17" id="KW-0547">Nucleotide-binding</keyword>
<dbReference type="FunCoup" id="E0VK24">
    <property type="interactions" value="605"/>
</dbReference>
<dbReference type="STRING" id="121224.E0VK24"/>
<keyword evidence="5" id="KW-0723">Serine/threonine-protein kinase</keyword>
<dbReference type="SUPFAM" id="SSF57716">
    <property type="entry name" value="Glucocorticoid receptor-like (DNA-binding domain)"/>
    <property type="match status" value="3"/>
</dbReference>
<dbReference type="GO" id="GO:0046872">
    <property type="term" value="F:metal ion binding"/>
    <property type="evidence" value="ECO:0007669"/>
    <property type="project" value="UniProtKB-KW"/>
</dbReference>
<evidence type="ECO:0000256" key="5">
    <source>
        <dbReference type="ARBA" id="ARBA00022527"/>
    </source>
</evidence>
<dbReference type="PROSITE" id="PS00478">
    <property type="entry name" value="LIM_DOMAIN_1"/>
    <property type="match status" value="2"/>
</dbReference>
<dbReference type="Gene3D" id="3.30.200.20">
    <property type="entry name" value="Phosphorylase Kinase, domain 1"/>
    <property type="match status" value="1"/>
</dbReference>
<keyword evidence="7 22" id="KW-0808">Transferase</keyword>
<evidence type="ECO:0000256" key="13">
    <source>
        <dbReference type="ARBA" id="ARBA00022840"/>
    </source>
</evidence>
<dbReference type="InterPro" id="IPR000719">
    <property type="entry name" value="Prot_kinase_dom"/>
</dbReference>
<name>E0VK24_PEDHC</name>
<dbReference type="EMBL" id="DS235237">
    <property type="protein sequence ID" value="EEB13730.1"/>
    <property type="molecule type" value="Genomic_DNA"/>
</dbReference>
<dbReference type="SMART" id="SM00228">
    <property type="entry name" value="PDZ"/>
    <property type="match status" value="1"/>
</dbReference>
<dbReference type="EMBL" id="AAZO01002959">
    <property type="status" value="NOT_ANNOTATED_CDS"/>
    <property type="molecule type" value="Genomic_DNA"/>
</dbReference>
<evidence type="ECO:0000256" key="4">
    <source>
        <dbReference type="ARBA" id="ARBA00022490"/>
    </source>
</evidence>
<comment type="similarity">
    <text evidence="2">Belongs to the protein kinase superfamily. TKL Ser/Thr protein kinase family.</text>
</comment>
<dbReference type="CDD" id="cd09365">
    <property type="entry name" value="LIM2_LIMK"/>
    <property type="match status" value="1"/>
</dbReference>
<keyword evidence="11 22" id="KW-0418">Kinase</keyword>
<dbReference type="HOGENOM" id="CLU_000288_7_23_1"/>
<evidence type="ECO:0000256" key="6">
    <source>
        <dbReference type="ARBA" id="ARBA00022553"/>
    </source>
</evidence>
<dbReference type="Gene3D" id="1.10.510.10">
    <property type="entry name" value="Transferase(Phosphotransferase) domain 1"/>
    <property type="match status" value="1"/>
</dbReference>
<dbReference type="GO" id="GO:0005634">
    <property type="term" value="C:nucleus"/>
    <property type="evidence" value="ECO:0007669"/>
    <property type="project" value="TreeGrafter"/>
</dbReference>
<evidence type="ECO:0000256" key="8">
    <source>
        <dbReference type="ARBA" id="ARBA00022723"/>
    </source>
</evidence>
<reference evidence="23" key="3">
    <citation type="submission" date="2020-05" db="UniProtKB">
        <authorList>
            <consortium name="EnsemblMetazoa"/>
        </authorList>
    </citation>
    <scope>IDENTIFICATION</scope>
    <source>
        <strain evidence="23">USDA</strain>
    </source>
</reference>
<dbReference type="GeneID" id="8235201"/>
<feature type="binding site" evidence="17">
    <location>
        <position position="359"/>
    </location>
    <ligand>
        <name>ATP</name>
        <dbReference type="ChEBI" id="CHEBI:30616"/>
    </ligand>
</feature>
<dbReference type="InterPro" id="IPR036034">
    <property type="entry name" value="PDZ_sf"/>
</dbReference>
<keyword evidence="13 17" id="KW-0067">ATP-binding</keyword>
<feature type="compositionally biased region" description="Low complexity" evidence="18">
    <location>
        <begin position="617"/>
        <end position="632"/>
    </location>
</feature>
<evidence type="ECO:0000313" key="24">
    <source>
        <dbReference type="Proteomes" id="UP000009046"/>
    </source>
</evidence>
<feature type="domain" description="PDZ" evidence="21">
    <location>
        <begin position="150"/>
        <end position="236"/>
    </location>
</feature>
<dbReference type="FunFam" id="2.10.110.10:FF:000082">
    <property type="entry name" value="LIM domain kinase 1"/>
    <property type="match status" value="1"/>
</dbReference>
<dbReference type="OMA" id="MEEDFPW"/>
<evidence type="ECO:0000259" key="19">
    <source>
        <dbReference type="PROSITE" id="PS50011"/>
    </source>
</evidence>
<keyword evidence="8 16" id="KW-0479">Metal-binding</keyword>
<dbReference type="InterPro" id="IPR050940">
    <property type="entry name" value="Actin_reg-Ser/Thr_kinase"/>
</dbReference>
<dbReference type="PROSITE" id="PS00107">
    <property type="entry name" value="PROTEIN_KINASE_ATP"/>
    <property type="match status" value="1"/>
</dbReference>
<dbReference type="GO" id="GO:0005737">
    <property type="term" value="C:cytoplasm"/>
    <property type="evidence" value="ECO:0007669"/>
    <property type="project" value="UniProtKB-SubCell"/>
</dbReference>
<evidence type="ECO:0000256" key="3">
    <source>
        <dbReference type="ARBA" id="ARBA00012513"/>
    </source>
</evidence>
<dbReference type="SUPFAM" id="SSF50156">
    <property type="entry name" value="PDZ domain-like"/>
    <property type="match status" value="1"/>
</dbReference>
<evidence type="ECO:0000256" key="10">
    <source>
        <dbReference type="ARBA" id="ARBA00022741"/>
    </source>
</evidence>
<dbReference type="GO" id="GO:0005524">
    <property type="term" value="F:ATP binding"/>
    <property type="evidence" value="ECO:0007669"/>
    <property type="project" value="UniProtKB-UniRule"/>
</dbReference>
<dbReference type="CDD" id="cd06754">
    <property type="entry name" value="PDZ_LIMK-like"/>
    <property type="match status" value="1"/>
</dbReference>
<comment type="subcellular location">
    <subcellularLocation>
        <location evidence="1">Cytoplasm</location>
    </subcellularLocation>
</comment>
<dbReference type="OrthoDB" id="20134at2759"/>
<dbReference type="eggNOG" id="KOG1187">
    <property type="taxonomic scope" value="Eukaryota"/>
</dbReference>
<evidence type="ECO:0000256" key="15">
    <source>
        <dbReference type="ARBA" id="ARBA00040667"/>
    </source>
</evidence>
<dbReference type="InterPro" id="IPR017441">
    <property type="entry name" value="Protein_kinase_ATP_BS"/>
</dbReference>
<evidence type="ECO:0000256" key="1">
    <source>
        <dbReference type="ARBA" id="ARBA00004496"/>
    </source>
</evidence>
<dbReference type="PANTHER" id="PTHR46485">
    <property type="entry name" value="LIM DOMAIN KINASE 1"/>
    <property type="match status" value="1"/>
</dbReference>
<evidence type="ECO:0000256" key="9">
    <source>
        <dbReference type="ARBA" id="ARBA00022737"/>
    </source>
</evidence>
<evidence type="ECO:0000256" key="14">
    <source>
        <dbReference type="ARBA" id="ARBA00023038"/>
    </source>
</evidence>
<dbReference type="InterPro" id="IPR001245">
    <property type="entry name" value="Ser-Thr/Tyr_kinase_cat_dom"/>
</dbReference>
<feature type="region of interest" description="Disordered" evidence="18">
    <location>
        <begin position="271"/>
        <end position="310"/>
    </location>
</feature>
<dbReference type="InterPro" id="IPR001781">
    <property type="entry name" value="Znf_LIM"/>
</dbReference>
<dbReference type="AlphaFoldDB" id="E0VK24"/>
<dbReference type="Gene3D" id="2.30.42.10">
    <property type="match status" value="1"/>
</dbReference>
<evidence type="ECO:0000313" key="23">
    <source>
        <dbReference type="EnsemblMetazoa" id="PHUM255000-PA"/>
    </source>
</evidence>
<reference evidence="22" key="2">
    <citation type="submission" date="2007-04" db="EMBL/GenBank/DDBJ databases">
        <title>The genome of the human body louse.</title>
        <authorList>
            <consortium name="The Human Body Louse Genome Consortium"/>
            <person name="Kirkness E."/>
            <person name="Walenz B."/>
            <person name="Hass B."/>
            <person name="Bruggner R."/>
            <person name="Strausberg R."/>
        </authorList>
    </citation>
    <scope>NUCLEOTIDE SEQUENCE</scope>
    <source>
        <strain evidence="22">USDA</strain>
    </source>
</reference>
<dbReference type="PROSITE" id="PS50023">
    <property type="entry name" value="LIM_DOMAIN_2"/>
    <property type="match status" value="2"/>
</dbReference>
<feature type="compositionally biased region" description="Basic and acidic residues" evidence="18">
    <location>
        <begin position="641"/>
        <end position="650"/>
    </location>
</feature>
<dbReference type="SUPFAM" id="SSF56112">
    <property type="entry name" value="Protein kinase-like (PK-like)"/>
    <property type="match status" value="1"/>
</dbReference>
<feature type="domain" description="LIM zinc-binding" evidence="20">
    <location>
        <begin position="73"/>
        <end position="132"/>
    </location>
</feature>
<dbReference type="Proteomes" id="UP000009046">
    <property type="component" value="Unassembled WGS sequence"/>
</dbReference>
<dbReference type="FunFam" id="3.30.200.20:FF:000038">
    <property type="entry name" value="LIM domain kinase 2"/>
    <property type="match status" value="1"/>
</dbReference>
<evidence type="ECO:0000259" key="20">
    <source>
        <dbReference type="PROSITE" id="PS50023"/>
    </source>
</evidence>
<evidence type="ECO:0000256" key="18">
    <source>
        <dbReference type="SAM" id="MobiDB-lite"/>
    </source>
</evidence>
<proteinExistence type="inferred from homology"/>
<dbReference type="FunFam" id="2.10.110.10:FF:000038">
    <property type="entry name" value="LIM domain kinase 2"/>
    <property type="match status" value="1"/>
</dbReference>
<dbReference type="Gene3D" id="2.10.110.10">
    <property type="entry name" value="Cysteine Rich Protein"/>
    <property type="match status" value="2"/>
</dbReference>
<keyword evidence="4" id="KW-0963">Cytoplasm</keyword>
<protein>
    <recommendedName>
        <fullName evidence="15">LIM domain kinase 1</fullName>
        <ecNumber evidence="3">2.7.11.1</ecNumber>
    </recommendedName>
</protein>
<evidence type="ECO:0000256" key="2">
    <source>
        <dbReference type="ARBA" id="ARBA00005843"/>
    </source>
</evidence>
<evidence type="ECO:0000256" key="17">
    <source>
        <dbReference type="PROSITE-ProRule" id="PRU10141"/>
    </source>
</evidence>